<comment type="function">
    <text evidence="8">Catalyzes the methylthiolation of an aspartic acid residue of ribosomal protein uS12.</text>
</comment>
<dbReference type="PROSITE" id="PS01278">
    <property type="entry name" value="MTTASE_RADICAL"/>
    <property type="match status" value="1"/>
</dbReference>
<dbReference type="Pfam" id="PF18693">
    <property type="entry name" value="TRAM_2"/>
    <property type="match status" value="1"/>
</dbReference>
<dbReference type="SFLD" id="SFLDG01082">
    <property type="entry name" value="B12-binding_domain_containing"/>
    <property type="match status" value="1"/>
</dbReference>
<evidence type="ECO:0000259" key="10">
    <source>
        <dbReference type="PROSITE" id="PS51918"/>
    </source>
</evidence>
<keyword evidence="2 8" id="KW-0963">Cytoplasm</keyword>
<dbReference type="InterPro" id="IPR006638">
    <property type="entry name" value="Elp3/MiaA/NifB-like_rSAM"/>
</dbReference>
<dbReference type="Pfam" id="PF00919">
    <property type="entry name" value="UPF0004"/>
    <property type="match status" value="1"/>
</dbReference>
<dbReference type="NCBIfam" id="TIGR01125">
    <property type="entry name" value="30S ribosomal protein S12 methylthiotransferase RimO"/>
    <property type="match status" value="1"/>
</dbReference>
<feature type="binding site" evidence="8">
    <location>
        <position position="162"/>
    </location>
    <ligand>
        <name>[4Fe-4S] cluster</name>
        <dbReference type="ChEBI" id="CHEBI:49883"/>
        <label>2</label>
        <note>4Fe-4S-S-AdoMet</note>
    </ligand>
</feature>
<dbReference type="eggNOG" id="COG0621">
    <property type="taxonomic scope" value="Bacteria"/>
</dbReference>
<dbReference type="Gene3D" id="3.80.30.20">
    <property type="entry name" value="tm_1862 like domain"/>
    <property type="match status" value="1"/>
</dbReference>
<evidence type="ECO:0000256" key="3">
    <source>
        <dbReference type="ARBA" id="ARBA00022679"/>
    </source>
</evidence>
<feature type="binding site" evidence="8">
    <location>
        <position position="47"/>
    </location>
    <ligand>
        <name>[4Fe-4S] cluster</name>
        <dbReference type="ChEBI" id="CHEBI:49883"/>
        <label>1</label>
    </ligand>
</feature>
<dbReference type="GO" id="GO:0005829">
    <property type="term" value="C:cytosol"/>
    <property type="evidence" value="ECO:0007669"/>
    <property type="project" value="TreeGrafter"/>
</dbReference>
<dbReference type="PANTHER" id="PTHR43837">
    <property type="entry name" value="RIBOSOMAL PROTEIN S12 METHYLTHIOTRANSFERASE RIMO"/>
    <property type="match status" value="1"/>
</dbReference>
<dbReference type="SFLD" id="SFLDS00029">
    <property type="entry name" value="Radical_SAM"/>
    <property type="match status" value="1"/>
</dbReference>
<evidence type="ECO:0000313" key="11">
    <source>
        <dbReference type="EMBL" id="EHM43367.1"/>
    </source>
</evidence>
<dbReference type="PROSITE" id="PS51918">
    <property type="entry name" value="RADICAL_SAM"/>
    <property type="match status" value="1"/>
</dbReference>
<dbReference type="GO" id="GO:0005840">
    <property type="term" value="C:ribosome"/>
    <property type="evidence" value="ECO:0007669"/>
    <property type="project" value="UniProtKB-KW"/>
</dbReference>
<dbReference type="HOGENOM" id="CLU_018697_0_1_9"/>
<dbReference type="PANTHER" id="PTHR43837:SF1">
    <property type="entry name" value="RIBOSOMAL PROTEIN US12 METHYLTHIOTRANSFERASE RIMO"/>
    <property type="match status" value="1"/>
</dbReference>
<evidence type="ECO:0000256" key="2">
    <source>
        <dbReference type="ARBA" id="ARBA00022490"/>
    </source>
</evidence>
<name>G9YF32_9FIRM</name>
<dbReference type="GO" id="GO:0035599">
    <property type="term" value="F:aspartic acid methylthiotransferase activity"/>
    <property type="evidence" value="ECO:0007669"/>
    <property type="project" value="TreeGrafter"/>
</dbReference>
<dbReference type="EMBL" id="AGCJ01000009">
    <property type="protein sequence ID" value="EHM43367.1"/>
    <property type="molecule type" value="Genomic_DNA"/>
</dbReference>
<comment type="catalytic activity">
    <reaction evidence="8">
        <text>L-aspartate(89)-[ribosomal protein uS12]-hydrogen + (sulfur carrier)-SH + AH2 + 2 S-adenosyl-L-methionine = 3-methylsulfanyl-L-aspartate(89)-[ribosomal protein uS12]-hydrogen + (sulfur carrier)-H + 5'-deoxyadenosine + L-methionine + A + S-adenosyl-L-homocysteine + 2 H(+)</text>
        <dbReference type="Rhea" id="RHEA:37087"/>
        <dbReference type="Rhea" id="RHEA-COMP:10460"/>
        <dbReference type="Rhea" id="RHEA-COMP:10461"/>
        <dbReference type="Rhea" id="RHEA-COMP:14737"/>
        <dbReference type="Rhea" id="RHEA-COMP:14739"/>
        <dbReference type="ChEBI" id="CHEBI:13193"/>
        <dbReference type="ChEBI" id="CHEBI:15378"/>
        <dbReference type="ChEBI" id="CHEBI:17319"/>
        <dbReference type="ChEBI" id="CHEBI:17499"/>
        <dbReference type="ChEBI" id="CHEBI:29917"/>
        <dbReference type="ChEBI" id="CHEBI:29961"/>
        <dbReference type="ChEBI" id="CHEBI:57844"/>
        <dbReference type="ChEBI" id="CHEBI:57856"/>
        <dbReference type="ChEBI" id="CHEBI:59789"/>
        <dbReference type="ChEBI" id="CHEBI:64428"/>
        <dbReference type="ChEBI" id="CHEBI:73599"/>
        <dbReference type="EC" id="2.8.4.4"/>
    </reaction>
</comment>
<keyword evidence="4 8" id="KW-0949">S-adenosyl-L-methionine</keyword>
<comment type="similarity">
    <text evidence="8">Belongs to the methylthiotransferase family. RimO subfamily.</text>
</comment>
<keyword evidence="6 8" id="KW-0408">Iron</keyword>
<dbReference type="RefSeq" id="WP_006789226.1">
    <property type="nucleotide sequence ID" value="NZ_JH417567.1"/>
</dbReference>
<evidence type="ECO:0000256" key="5">
    <source>
        <dbReference type="ARBA" id="ARBA00022723"/>
    </source>
</evidence>
<dbReference type="NCBIfam" id="TIGR00089">
    <property type="entry name" value="MiaB/RimO family radical SAM methylthiotransferase"/>
    <property type="match status" value="1"/>
</dbReference>
<dbReference type="InterPro" id="IPR038135">
    <property type="entry name" value="Methylthiotransferase_N_sf"/>
</dbReference>
<dbReference type="AlphaFoldDB" id="G9YF32"/>
<dbReference type="Proteomes" id="UP000005481">
    <property type="component" value="Unassembled WGS sequence"/>
</dbReference>
<comment type="caution">
    <text evidence="11">The sequence shown here is derived from an EMBL/GenBank/DDBJ whole genome shotgun (WGS) entry which is preliminary data.</text>
</comment>
<keyword evidence="12" id="KW-1185">Reference proteome</keyword>
<dbReference type="InterPro" id="IPR013848">
    <property type="entry name" value="Methylthiotransferase_N"/>
</dbReference>
<keyword evidence="11" id="KW-0689">Ribosomal protein</keyword>
<dbReference type="GO" id="GO:0140101">
    <property type="term" value="F:catalytic activity, acting on a tRNA"/>
    <property type="evidence" value="ECO:0007669"/>
    <property type="project" value="UniProtKB-ARBA"/>
</dbReference>
<dbReference type="GO" id="GO:0103039">
    <property type="term" value="F:protein methylthiotransferase activity"/>
    <property type="evidence" value="ECO:0007669"/>
    <property type="project" value="UniProtKB-EC"/>
</dbReference>
<dbReference type="Gene3D" id="3.40.50.12160">
    <property type="entry name" value="Methylthiotransferase, N-terminal domain"/>
    <property type="match status" value="1"/>
</dbReference>
<evidence type="ECO:0000256" key="7">
    <source>
        <dbReference type="ARBA" id="ARBA00023014"/>
    </source>
</evidence>
<proteinExistence type="inferred from homology"/>
<dbReference type="InterPro" id="IPR020612">
    <property type="entry name" value="Methylthiotransferase_CS"/>
</dbReference>
<keyword evidence="3 8" id="KW-0808">Transferase</keyword>
<evidence type="ECO:0000313" key="12">
    <source>
        <dbReference type="Proteomes" id="UP000005481"/>
    </source>
</evidence>
<gene>
    <name evidence="8" type="primary">rimO</name>
    <name evidence="11" type="ORF">HMPREF0080_00242</name>
</gene>
<dbReference type="InterPro" id="IPR058240">
    <property type="entry name" value="rSAM_sf"/>
</dbReference>
<feature type="domain" description="Radical SAM core" evidence="10">
    <location>
        <begin position="141"/>
        <end position="371"/>
    </location>
</feature>
<comment type="subcellular location">
    <subcellularLocation>
        <location evidence="8">Cytoplasm</location>
    </subcellularLocation>
</comment>
<dbReference type="SFLD" id="SFLDF00274">
    <property type="entry name" value="ribosomal_protein_S12_methylth"/>
    <property type="match status" value="1"/>
</dbReference>
<dbReference type="InterPro" id="IPR012340">
    <property type="entry name" value="NA-bd_OB-fold"/>
</dbReference>
<evidence type="ECO:0000256" key="4">
    <source>
        <dbReference type="ARBA" id="ARBA00022691"/>
    </source>
</evidence>
<dbReference type="PROSITE" id="PS51449">
    <property type="entry name" value="MTTASE_N"/>
    <property type="match status" value="1"/>
</dbReference>
<feature type="binding site" evidence="8">
    <location>
        <position position="11"/>
    </location>
    <ligand>
        <name>[4Fe-4S] cluster</name>
        <dbReference type="ChEBI" id="CHEBI:49883"/>
        <label>1</label>
    </ligand>
</feature>
<feature type="domain" description="MTTase N-terminal" evidence="9">
    <location>
        <begin position="2"/>
        <end position="118"/>
    </location>
</feature>
<feature type="binding site" evidence="8">
    <location>
        <position position="159"/>
    </location>
    <ligand>
        <name>[4Fe-4S] cluster</name>
        <dbReference type="ChEBI" id="CHEBI:49883"/>
        <label>2</label>
        <note>4Fe-4S-S-AdoMet</note>
    </ligand>
</feature>
<keyword evidence="5 8" id="KW-0479">Metal-binding</keyword>
<evidence type="ECO:0000256" key="8">
    <source>
        <dbReference type="HAMAP-Rule" id="MF_01865"/>
    </source>
</evidence>
<accession>G9YF32</accession>
<keyword evidence="11" id="KW-0687">Ribonucleoprotein</keyword>
<dbReference type="SMART" id="SM00729">
    <property type="entry name" value="Elp3"/>
    <property type="match status" value="1"/>
</dbReference>
<dbReference type="InterPro" id="IPR007197">
    <property type="entry name" value="rSAM"/>
</dbReference>
<dbReference type="SUPFAM" id="SSF102114">
    <property type="entry name" value="Radical SAM enzymes"/>
    <property type="match status" value="1"/>
</dbReference>
<organism evidence="11 12">
    <name type="scientific">Anaeroglobus geminatus F0357</name>
    <dbReference type="NCBI Taxonomy" id="861450"/>
    <lineage>
        <taxon>Bacteria</taxon>
        <taxon>Bacillati</taxon>
        <taxon>Bacillota</taxon>
        <taxon>Negativicutes</taxon>
        <taxon>Veillonellales</taxon>
        <taxon>Veillonellaceae</taxon>
        <taxon>Anaeroglobus</taxon>
    </lineage>
</organism>
<dbReference type="GO" id="GO:0051539">
    <property type="term" value="F:4 iron, 4 sulfur cluster binding"/>
    <property type="evidence" value="ECO:0007669"/>
    <property type="project" value="UniProtKB-UniRule"/>
</dbReference>
<reference evidence="11 12" key="1">
    <citation type="submission" date="2011-08" db="EMBL/GenBank/DDBJ databases">
        <authorList>
            <person name="Weinstock G."/>
            <person name="Sodergren E."/>
            <person name="Clifton S."/>
            <person name="Fulton L."/>
            <person name="Fulton B."/>
            <person name="Courtney L."/>
            <person name="Fronick C."/>
            <person name="Harrison M."/>
            <person name="Strong C."/>
            <person name="Farmer C."/>
            <person name="Delahaunty K."/>
            <person name="Markovic C."/>
            <person name="Hall O."/>
            <person name="Minx P."/>
            <person name="Tomlinson C."/>
            <person name="Mitreva M."/>
            <person name="Hou S."/>
            <person name="Chen J."/>
            <person name="Wollam A."/>
            <person name="Pepin K.H."/>
            <person name="Johnson M."/>
            <person name="Bhonagiri V."/>
            <person name="Zhang X."/>
            <person name="Suruliraj S."/>
            <person name="Warren W."/>
            <person name="Chinwalla A."/>
            <person name="Mardis E.R."/>
            <person name="Wilson R.K."/>
        </authorList>
    </citation>
    <scope>NUCLEOTIDE SEQUENCE [LARGE SCALE GENOMIC DNA]</scope>
    <source>
        <strain evidence="11 12">F0357</strain>
    </source>
</reference>
<dbReference type="InterPro" id="IPR002792">
    <property type="entry name" value="TRAM_dom"/>
</dbReference>
<dbReference type="PATRIC" id="fig|861450.3.peg.229"/>
<evidence type="ECO:0000256" key="1">
    <source>
        <dbReference type="ARBA" id="ARBA00022485"/>
    </source>
</evidence>
<dbReference type="CDD" id="cd01335">
    <property type="entry name" value="Radical_SAM"/>
    <property type="match status" value="1"/>
</dbReference>
<dbReference type="SFLD" id="SFLDG01061">
    <property type="entry name" value="methylthiotransferase"/>
    <property type="match status" value="1"/>
</dbReference>
<evidence type="ECO:0000256" key="6">
    <source>
        <dbReference type="ARBA" id="ARBA00023004"/>
    </source>
</evidence>
<dbReference type="FunFam" id="3.80.30.20:FF:000001">
    <property type="entry name" value="tRNA-2-methylthio-N(6)-dimethylallyladenosine synthase 2"/>
    <property type="match status" value="1"/>
</dbReference>
<dbReference type="STRING" id="861450.HMPREF0080_00242"/>
<feature type="binding site" evidence="8">
    <location>
        <position position="81"/>
    </location>
    <ligand>
        <name>[4Fe-4S] cluster</name>
        <dbReference type="ChEBI" id="CHEBI:49883"/>
        <label>1</label>
    </ligand>
</feature>
<comment type="cofactor">
    <cofactor evidence="8">
        <name>[4Fe-4S] cluster</name>
        <dbReference type="ChEBI" id="CHEBI:49883"/>
    </cofactor>
    <text evidence="8">Binds 2 [4Fe-4S] clusters. One cluster is coordinated with 3 cysteines and an exchangeable S-adenosyl-L-methionine.</text>
</comment>
<dbReference type="HAMAP" id="MF_01865">
    <property type="entry name" value="MTTase_RimO"/>
    <property type="match status" value="1"/>
</dbReference>
<dbReference type="InterPro" id="IPR005839">
    <property type="entry name" value="Methylthiotransferase"/>
</dbReference>
<dbReference type="GO" id="GO:0035600">
    <property type="term" value="P:tRNA methylthiolation"/>
    <property type="evidence" value="ECO:0007669"/>
    <property type="project" value="UniProtKB-ARBA"/>
</dbReference>
<dbReference type="InterPro" id="IPR023404">
    <property type="entry name" value="rSAM_horseshoe"/>
</dbReference>
<dbReference type="OrthoDB" id="9805215at2"/>
<dbReference type="Gene3D" id="2.40.50.140">
    <property type="entry name" value="Nucleic acid-binding proteins"/>
    <property type="match status" value="1"/>
</dbReference>
<dbReference type="InterPro" id="IPR005840">
    <property type="entry name" value="Ribosomal_uS12_MeSTrfase_RimO"/>
</dbReference>
<dbReference type="Pfam" id="PF04055">
    <property type="entry name" value="Radical_SAM"/>
    <property type="match status" value="1"/>
</dbReference>
<dbReference type="GO" id="GO:0046872">
    <property type="term" value="F:metal ion binding"/>
    <property type="evidence" value="ECO:0007669"/>
    <property type="project" value="UniProtKB-KW"/>
</dbReference>
<evidence type="ECO:0000259" key="9">
    <source>
        <dbReference type="PROSITE" id="PS51449"/>
    </source>
</evidence>
<keyword evidence="7 8" id="KW-0411">Iron-sulfur</keyword>
<sequence>MEKLAFVSLGCSKNLIDTEVMLGILRDHHMSMTEDMRDADIIIVNTCTFIEKAKEESVQAILEAGRYKTEGRCKILIVTGCLSQQYQQELMKELPEVDALLGTGSWDRVWEAVTAAKTGKRACFMDDVSHLYDQDTSRVLTTPVYSAYVKIGEGCNNGCTFCIIPHVRGPLYSRPTESIVTEVKRLAANGVKEINLIAQDTTSYGVDLAGKSLLAELLKELVKIDGVKWIRLFYLYPHYFTDELMELIVKEDKICPYVDLPLQHISQDVLTRMNRRDTKADVLKLVGKLTQRGRKLALRSTFIVGFPGETEEEFRELCDFVERTKFDAVGVFTYSQEEGTPAAKMADQVPEEVKEERYHRLMAIQAKVSEERNRELEGTVHPFIVEELTEEGGRLQAVGRLDIQAPEVDGLTYVENGEELNAGDIILVKVVQGFAYDGHCRTGMIQRCRKIVG</sequence>
<keyword evidence="1 8" id="KW-0004">4Fe-4S</keyword>
<feature type="binding site" evidence="8">
    <location>
        <position position="155"/>
    </location>
    <ligand>
        <name>[4Fe-4S] cluster</name>
        <dbReference type="ChEBI" id="CHEBI:49883"/>
        <label>2</label>
        <note>4Fe-4S-S-AdoMet</note>
    </ligand>
</feature>
<protein>
    <recommendedName>
        <fullName evidence="8">Ribosomal protein uS12 methylthiotransferase RimO</fullName>
        <shortName evidence="8">uS12 MTTase</shortName>
        <shortName evidence="8">uS12 methylthiotransferase</shortName>
        <ecNumber evidence="8">2.8.4.4</ecNumber>
    </recommendedName>
    <alternativeName>
        <fullName evidence="8">Ribosomal protein uS12 (aspartate-C(3))-methylthiotransferase</fullName>
    </alternativeName>
    <alternativeName>
        <fullName evidence="8">Ribosome maturation factor RimO</fullName>
    </alternativeName>
</protein>
<dbReference type="EC" id="2.8.4.4" evidence="8"/>